<organism evidence="2 3">
    <name type="scientific">Cardiobacterium valvarum F0432</name>
    <dbReference type="NCBI Taxonomy" id="797473"/>
    <lineage>
        <taxon>Bacteria</taxon>
        <taxon>Pseudomonadati</taxon>
        <taxon>Pseudomonadota</taxon>
        <taxon>Gammaproteobacteria</taxon>
        <taxon>Cardiobacteriales</taxon>
        <taxon>Cardiobacteriaceae</taxon>
        <taxon>Cardiobacterium</taxon>
    </lineage>
</organism>
<reference evidence="2 3" key="1">
    <citation type="submission" date="2011-08" db="EMBL/GenBank/DDBJ databases">
        <authorList>
            <person name="Weinstock G."/>
            <person name="Sodergren E."/>
            <person name="Clifton S."/>
            <person name="Fulton L."/>
            <person name="Fulton B."/>
            <person name="Courtney L."/>
            <person name="Fronick C."/>
            <person name="Harrison M."/>
            <person name="Strong C."/>
            <person name="Farmer C."/>
            <person name="Delahaunty K."/>
            <person name="Markovic C."/>
            <person name="Hall O."/>
            <person name="Minx P."/>
            <person name="Tomlinson C."/>
            <person name="Mitreva M."/>
            <person name="Hou S."/>
            <person name="Chen J."/>
            <person name="Wollam A."/>
            <person name="Pepin K.H."/>
            <person name="Johnson M."/>
            <person name="Bhonagiri V."/>
            <person name="Zhang X."/>
            <person name="Suruliraj S."/>
            <person name="Warren W."/>
            <person name="Chinwalla A."/>
            <person name="Mardis E.R."/>
            <person name="Wilson R.K."/>
        </authorList>
    </citation>
    <scope>NUCLEOTIDE SEQUENCE [LARGE SCALE GENOMIC DNA]</scope>
    <source>
        <strain evidence="2 3">F0432</strain>
    </source>
</reference>
<dbReference type="Proteomes" id="UP000004750">
    <property type="component" value="Unassembled WGS sequence"/>
</dbReference>
<dbReference type="EMBL" id="AGCM01000144">
    <property type="protein sequence ID" value="EHM52220.1"/>
    <property type="molecule type" value="Genomic_DNA"/>
</dbReference>
<proteinExistence type="predicted"/>
<feature type="compositionally biased region" description="Basic and acidic residues" evidence="1">
    <location>
        <begin position="10"/>
        <end position="43"/>
    </location>
</feature>
<evidence type="ECO:0000256" key="1">
    <source>
        <dbReference type="SAM" id="MobiDB-lite"/>
    </source>
</evidence>
<comment type="caution">
    <text evidence="2">The sequence shown here is derived from an EMBL/GenBank/DDBJ whole genome shotgun (WGS) entry which is preliminary data.</text>
</comment>
<evidence type="ECO:0000313" key="3">
    <source>
        <dbReference type="Proteomes" id="UP000004750"/>
    </source>
</evidence>
<feature type="region of interest" description="Disordered" evidence="1">
    <location>
        <begin position="1"/>
        <end position="55"/>
    </location>
</feature>
<dbReference type="HOGENOM" id="CLU_2283233_0_0_6"/>
<name>G9ZI61_9GAMM</name>
<feature type="non-terminal residue" evidence="2">
    <location>
        <position position="103"/>
    </location>
</feature>
<dbReference type="AlphaFoldDB" id="G9ZI61"/>
<sequence length="103" mass="10961">MKLNSTAVQQREEGIRLGVEDEVGNRHLPGKEEGNGAGEKAEPEQCPPKSSSAAATSKMLCQRKYATTLASGKANTLDVPCSFVRDKKNLHSTSSLTASKSIT</sequence>
<gene>
    <name evidence="2" type="ORF">HMPREF9080_02471</name>
</gene>
<accession>G9ZI61</accession>
<evidence type="ECO:0000313" key="2">
    <source>
        <dbReference type="EMBL" id="EHM52220.1"/>
    </source>
</evidence>
<protein>
    <submittedName>
        <fullName evidence="2">Uncharacterized protein</fullName>
    </submittedName>
</protein>